<dbReference type="Gene3D" id="3.60.21.10">
    <property type="match status" value="1"/>
</dbReference>
<keyword evidence="3" id="KW-0378">Hydrolase</keyword>
<dbReference type="SUPFAM" id="SSF55816">
    <property type="entry name" value="5'-nucleotidase (syn. UDP-sugar hydrolase), C-terminal domain"/>
    <property type="match status" value="1"/>
</dbReference>
<dbReference type="VEuPathDB" id="AmoebaDB:FDP41_010349"/>
<dbReference type="RefSeq" id="XP_044567997.1">
    <property type="nucleotide sequence ID" value="XM_044700637.1"/>
</dbReference>
<dbReference type="VEuPathDB" id="AmoebaDB:NfTy_011500"/>
<keyword evidence="2" id="KW-0732">Signal</keyword>
<comment type="caution">
    <text evidence="7">The sequence shown here is derived from an EMBL/GenBank/DDBJ whole genome shotgun (WGS) entry which is preliminary data.</text>
</comment>
<evidence type="ECO:0000256" key="3">
    <source>
        <dbReference type="RuleBase" id="RU362119"/>
    </source>
</evidence>
<evidence type="ECO:0008006" key="9">
    <source>
        <dbReference type="Google" id="ProtNLM"/>
    </source>
</evidence>
<dbReference type="AlphaFoldDB" id="A0A6A5C9R9"/>
<evidence type="ECO:0000313" key="8">
    <source>
        <dbReference type="Proteomes" id="UP000444721"/>
    </source>
</evidence>
<dbReference type="OMA" id="GETWYDF"/>
<dbReference type="OrthoDB" id="10252235at2759"/>
<feature type="domain" description="5'-Nucleotidase C-terminal" evidence="6">
    <location>
        <begin position="411"/>
        <end position="554"/>
    </location>
</feature>
<feature type="compositionally biased region" description="Polar residues" evidence="4">
    <location>
        <begin position="49"/>
        <end position="67"/>
    </location>
</feature>
<organism evidence="7 8">
    <name type="scientific">Naegleria fowleri</name>
    <name type="common">Brain eating amoeba</name>
    <dbReference type="NCBI Taxonomy" id="5763"/>
    <lineage>
        <taxon>Eukaryota</taxon>
        <taxon>Discoba</taxon>
        <taxon>Heterolobosea</taxon>
        <taxon>Tetramitia</taxon>
        <taxon>Eutetramitia</taxon>
        <taxon>Vahlkampfiidae</taxon>
        <taxon>Naegleria</taxon>
    </lineage>
</organism>
<dbReference type="InterPro" id="IPR036907">
    <property type="entry name" value="5'-Nucleotdase_C_sf"/>
</dbReference>
<dbReference type="GO" id="GO:0009166">
    <property type="term" value="P:nucleotide catabolic process"/>
    <property type="evidence" value="ECO:0007669"/>
    <property type="project" value="InterPro"/>
</dbReference>
<keyword evidence="3" id="KW-0547">Nucleotide-binding</keyword>
<feature type="domain" description="Calcineurin-like phosphoesterase" evidence="5">
    <location>
        <begin position="77"/>
        <end position="311"/>
    </location>
</feature>
<comment type="similarity">
    <text evidence="1 3">Belongs to the 5'-nucleotidase family.</text>
</comment>
<dbReference type="GO" id="GO:0016787">
    <property type="term" value="F:hydrolase activity"/>
    <property type="evidence" value="ECO:0007669"/>
    <property type="project" value="UniProtKB-KW"/>
</dbReference>
<dbReference type="VEuPathDB" id="AmoebaDB:NF0109660"/>
<evidence type="ECO:0000256" key="4">
    <source>
        <dbReference type="SAM" id="MobiDB-lite"/>
    </source>
</evidence>
<dbReference type="InterPro" id="IPR004843">
    <property type="entry name" value="Calcineurin-like_PHP"/>
</dbReference>
<dbReference type="SUPFAM" id="SSF56300">
    <property type="entry name" value="Metallo-dependent phosphatases"/>
    <property type="match status" value="1"/>
</dbReference>
<dbReference type="PANTHER" id="PTHR11575:SF48">
    <property type="entry name" value="5'-NUCLEOTIDASE"/>
    <property type="match status" value="1"/>
</dbReference>
<evidence type="ECO:0000256" key="1">
    <source>
        <dbReference type="ARBA" id="ARBA00006654"/>
    </source>
</evidence>
<evidence type="ECO:0000259" key="6">
    <source>
        <dbReference type="Pfam" id="PF02872"/>
    </source>
</evidence>
<accession>A0A6A5C9R9</accession>
<dbReference type="GeneID" id="68117564"/>
<dbReference type="PRINTS" id="PR01607">
    <property type="entry name" value="APYRASEFAMLY"/>
</dbReference>
<dbReference type="GO" id="GO:0000166">
    <property type="term" value="F:nucleotide binding"/>
    <property type="evidence" value="ECO:0007669"/>
    <property type="project" value="UniProtKB-KW"/>
</dbReference>
<dbReference type="Gene3D" id="3.90.780.10">
    <property type="entry name" value="5'-Nucleotidase, C-terminal domain"/>
    <property type="match status" value="1"/>
</dbReference>
<dbReference type="EMBL" id="VFQX01000006">
    <property type="protein sequence ID" value="KAF0983284.1"/>
    <property type="molecule type" value="Genomic_DNA"/>
</dbReference>
<dbReference type="InterPro" id="IPR006179">
    <property type="entry name" value="5_nucleotidase/apyrase"/>
</dbReference>
<evidence type="ECO:0000313" key="7">
    <source>
        <dbReference type="EMBL" id="KAF0983284.1"/>
    </source>
</evidence>
<sequence length="617" mass="70228">MFHYWKCTSAITQFSNHSSQQQLLVPSSFIRSSSTRKYYHTTATMTSTSLPPLENNHVTNDSSTPTTHSEKVVKPISILMINDVYEFNESPDDGVGGFIGLLKLLNKHIRHERRLGHPTIVTINGDFLSAGLLSNSYKGKHMIDLFNIMPIDLVTIGNHDFDYGLDVLLQRVRESNFKWICSNVELLDQSFKKCCEVSANTVDAEPPPESEVLLHRKHVMTFPLNNNELRVGFFGILTPQTSILTNGLKNDMHRINIHPVMEVAKKMCVELKHIDKCDLIICLSHLDMKEDLELSSVKYLDVILGGHTHYPFIEINNTNNTLIVKSGSDAKYVGKMSLVVEKSQRNQYHTKIYVDNVGLILNRDSNETSHFEQDGDETVLKMKNLIQHLNSQIPKDAYDVLAVCESPLSSATSNCRFRESTFGNLVCDILKEAYNADLAVFNGGGIRGDKTYAIDYHMKVIDVMREFPLINETLAVTIKGKYIRKFVELCLAPMTESGGYASGLYPQVSKGVQIIYDRTREPNQRIVSFEINGKPLEDDKYYKFATTNYLLEGGLDGENWLKFYTYDNEDRIKINTDDKYYMTSLVEVIKEELRKMGKINVCLENRTMDVNSEREES</sequence>
<dbReference type="PANTHER" id="PTHR11575">
    <property type="entry name" value="5'-NUCLEOTIDASE-RELATED"/>
    <property type="match status" value="1"/>
</dbReference>
<proteinExistence type="inferred from homology"/>
<dbReference type="Proteomes" id="UP000444721">
    <property type="component" value="Unassembled WGS sequence"/>
</dbReference>
<evidence type="ECO:0000259" key="5">
    <source>
        <dbReference type="Pfam" id="PF00149"/>
    </source>
</evidence>
<dbReference type="Pfam" id="PF00149">
    <property type="entry name" value="Metallophos"/>
    <property type="match status" value="1"/>
</dbReference>
<dbReference type="InterPro" id="IPR008334">
    <property type="entry name" value="5'-Nucleotdase_C"/>
</dbReference>
<dbReference type="InterPro" id="IPR029052">
    <property type="entry name" value="Metallo-depent_PP-like"/>
</dbReference>
<protein>
    <recommendedName>
        <fullName evidence="9">5'-Nucleotidase C-terminal domain-containing protein</fullName>
    </recommendedName>
</protein>
<name>A0A6A5C9R9_NAEFO</name>
<evidence type="ECO:0000256" key="2">
    <source>
        <dbReference type="ARBA" id="ARBA00022729"/>
    </source>
</evidence>
<feature type="region of interest" description="Disordered" evidence="4">
    <location>
        <begin position="49"/>
        <end position="68"/>
    </location>
</feature>
<keyword evidence="8" id="KW-1185">Reference proteome</keyword>
<reference evidence="7 8" key="1">
    <citation type="journal article" date="2019" name="Sci. Rep.">
        <title>Nanopore sequencing improves the draft genome of the human pathogenic amoeba Naegleria fowleri.</title>
        <authorList>
            <person name="Liechti N."/>
            <person name="Schurch N."/>
            <person name="Bruggmann R."/>
            <person name="Wittwer M."/>
        </authorList>
    </citation>
    <scope>NUCLEOTIDE SEQUENCE [LARGE SCALE GENOMIC DNA]</scope>
    <source>
        <strain evidence="7 8">ATCC 30894</strain>
    </source>
</reference>
<dbReference type="Pfam" id="PF02872">
    <property type="entry name" value="5_nucleotid_C"/>
    <property type="match status" value="1"/>
</dbReference>
<gene>
    <name evidence="7" type="ORF">FDP41_010349</name>
</gene>